<sequence length="83" mass="8311">MSISGVAIAGVSVVLAVLVLIMLLCTFNVTSSSSPLPKYTDRSASPGLLGRMGLQRSHPHAMQKYMGNGGAGAVGAVIGPGKG</sequence>
<dbReference type="InParanoid" id="A0A067PD29"/>
<evidence type="ECO:0000256" key="1">
    <source>
        <dbReference type="SAM" id="Phobius"/>
    </source>
</evidence>
<gene>
    <name evidence="2" type="ORF">JAAARDRAFT_62288</name>
</gene>
<dbReference type="AlphaFoldDB" id="A0A067PD29"/>
<dbReference type="Proteomes" id="UP000027265">
    <property type="component" value="Unassembled WGS sequence"/>
</dbReference>
<proteinExistence type="predicted"/>
<evidence type="ECO:0000313" key="3">
    <source>
        <dbReference type="Proteomes" id="UP000027265"/>
    </source>
</evidence>
<dbReference type="EMBL" id="KL197745">
    <property type="protein sequence ID" value="KDQ51750.1"/>
    <property type="molecule type" value="Genomic_DNA"/>
</dbReference>
<protein>
    <submittedName>
        <fullName evidence="2">Uncharacterized protein</fullName>
    </submittedName>
</protein>
<keyword evidence="3" id="KW-1185">Reference proteome</keyword>
<evidence type="ECO:0000313" key="2">
    <source>
        <dbReference type="EMBL" id="KDQ51750.1"/>
    </source>
</evidence>
<dbReference type="HOGENOM" id="CLU_2542880_0_0_1"/>
<accession>A0A067PD29</accession>
<feature type="transmembrane region" description="Helical" evidence="1">
    <location>
        <begin position="6"/>
        <end position="29"/>
    </location>
</feature>
<keyword evidence="1" id="KW-0812">Transmembrane</keyword>
<organism evidence="2 3">
    <name type="scientific">Jaapia argillacea MUCL 33604</name>
    <dbReference type="NCBI Taxonomy" id="933084"/>
    <lineage>
        <taxon>Eukaryota</taxon>
        <taxon>Fungi</taxon>
        <taxon>Dikarya</taxon>
        <taxon>Basidiomycota</taxon>
        <taxon>Agaricomycotina</taxon>
        <taxon>Agaricomycetes</taxon>
        <taxon>Agaricomycetidae</taxon>
        <taxon>Jaapiales</taxon>
        <taxon>Jaapiaceae</taxon>
        <taxon>Jaapia</taxon>
    </lineage>
</organism>
<name>A0A067PD29_9AGAM</name>
<keyword evidence="1" id="KW-0472">Membrane</keyword>
<keyword evidence="1" id="KW-1133">Transmembrane helix</keyword>
<reference evidence="3" key="1">
    <citation type="journal article" date="2014" name="Proc. Natl. Acad. Sci. U.S.A.">
        <title>Extensive sampling of basidiomycete genomes demonstrates inadequacy of the white-rot/brown-rot paradigm for wood decay fungi.</title>
        <authorList>
            <person name="Riley R."/>
            <person name="Salamov A.A."/>
            <person name="Brown D.W."/>
            <person name="Nagy L.G."/>
            <person name="Floudas D."/>
            <person name="Held B.W."/>
            <person name="Levasseur A."/>
            <person name="Lombard V."/>
            <person name="Morin E."/>
            <person name="Otillar R."/>
            <person name="Lindquist E.A."/>
            <person name="Sun H."/>
            <person name="LaButti K.M."/>
            <person name="Schmutz J."/>
            <person name="Jabbour D."/>
            <person name="Luo H."/>
            <person name="Baker S.E."/>
            <person name="Pisabarro A.G."/>
            <person name="Walton J.D."/>
            <person name="Blanchette R.A."/>
            <person name="Henrissat B."/>
            <person name="Martin F."/>
            <person name="Cullen D."/>
            <person name="Hibbett D.S."/>
            <person name="Grigoriev I.V."/>
        </authorList>
    </citation>
    <scope>NUCLEOTIDE SEQUENCE [LARGE SCALE GENOMIC DNA]</scope>
    <source>
        <strain evidence="3">MUCL 33604</strain>
    </source>
</reference>